<dbReference type="Proteomes" id="UP000034235">
    <property type="component" value="Unassembled WGS sequence"/>
</dbReference>
<evidence type="ECO:0000313" key="2">
    <source>
        <dbReference type="Proteomes" id="UP000034235"/>
    </source>
</evidence>
<proteinExistence type="predicted"/>
<organism evidence="1 2">
    <name type="scientific">Candidatus Daviesbacteria bacterium GW2011_GWA2_38_24</name>
    <dbReference type="NCBI Taxonomy" id="1618422"/>
    <lineage>
        <taxon>Bacteria</taxon>
        <taxon>Candidatus Daviesiibacteriota</taxon>
    </lineage>
</organism>
<gene>
    <name evidence="1" type="ORF">US86_C0001G0374</name>
</gene>
<dbReference type="SUPFAM" id="SSF48179">
    <property type="entry name" value="6-phosphogluconate dehydrogenase C-terminal domain-like"/>
    <property type="match status" value="1"/>
</dbReference>
<name>A0A0G0JKQ1_9BACT</name>
<dbReference type="EMBL" id="LBUP01000001">
    <property type="protein sequence ID" value="KKQ67447.1"/>
    <property type="molecule type" value="Genomic_DNA"/>
</dbReference>
<protein>
    <submittedName>
        <fullName evidence="1">Uncharacterized protein</fullName>
    </submittedName>
</protein>
<dbReference type="Gene3D" id="1.10.1040.10">
    <property type="entry name" value="N-(1-d-carboxylethyl)-l-norvaline Dehydrogenase, domain 2"/>
    <property type="match status" value="1"/>
</dbReference>
<dbReference type="InterPro" id="IPR013328">
    <property type="entry name" value="6PGD_dom2"/>
</dbReference>
<dbReference type="InterPro" id="IPR008927">
    <property type="entry name" value="6-PGluconate_DH-like_C_sf"/>
</dbReference>
<sequence length="73" mass="8307">MKLKMDSLVNMNYPTLSSMSNMYKDLELAKQELQKSGTNLPVFEQVDELFKRGVSLGKRKPLVINSVCRVASR</sequence>
<comment type="caution">
    <text evidence="1">The sequence shown here is derived from an EMBL/GenBank/DDBJ whole genome shotgun (WGS) entry which is preliminary data.</text>
</comment>
<dbReference type="AlphaFoldDB" id="A0A0G0JKQ1"/>
<evidence type="ECO:0000313" key="1">
    <source>
        <dbReference type="EMBL" id="KKQ67447.1"/>
    </source>
</evidence>
<accession>A0A0G0JKQ1</accession>
<reference evidence="1 2" key="1">
    <citation type="journal article" date="2015" name="Nature">
        <title>rRNA introns, odd ribosomes, and small enigmatic genomes across a large radiation of phyla.</title>
        <authorList>
            <person name="Brown C.T."/>
            <person name="Hug L.A."/>
            <person name="Thomas B.C."/>
            <person name="Sharon I."/>
            <person name="Castelle C.J."/>
            <person name="Singh A."/>
            <person name="Wilkins M.J."/>
            <person name="Williams K.H."/>
            <person name="Banfield J.F."/>
        </authorList>
    </citation>
    <scope>NUCLEOTIDE SEQUENCE [LARGE SCALE GENOMIC DNA]</scope>
</reference>